<protein>
    <submittedName>
        <fullName evidence="2">Uncharacterized protein</fullName>
    </submittedName>
</protein>
<feature type="compositionally biased region" description="Polar residues" evidence="1">
    <location>
        <begin position="56"/>
        <end position="71"/>
    </location>
</feature>
<comment type="caution">
    <text evidence="2">The sequence shown here is derived from an EMBL/GenBank/DDBJ whole genome shotgun (WGS) entry which is preliminary data.</text>
</comment>
<dbReference type="AlphaFoldDB" id="A0A4C1TDS3"/>
<sequence length="128" mass="13527">MNLRPPSASSGPGVVRGVGELKVTTRPAPTSAGLCPRRERGGVLLKNSRKRLDGFEQNSKSTDSVCSSGQRAGSVRDRQADSLRRPSSDVQRFVLASRNDSLLSHSLPVVRCKSADGGYKSGVAATGF</sequence>
<gene>
    <name evidence="2" type="ORF">EVAR_92949_1</name>
</gene>
<name>A0A4C1TDS3_EUMVA</name>
<proteinExistence type="predicted"/>
<evidence type="ECO:0000313" key="3">
    <source>
        <dbReference type="Proteomes" id="UP000299102"/>
    </source>
</evidence>
<dbReference type="EMBL" id="BGZK01000046">
    <property type="protein sequence ID" value="GBP11451.1"/>
    <property type="molecule type" value="Genomic_DNA"/>
</dbReference>
<feature type="compositionally biased region" description="Basic and acidic residues" evidence="1">
    <location>
        <begin position="74"/>
        <end position="87"/>
    </location>
</feature>
<evidence type="ECO:0000313" key="2">
    <source>
        <dbReference type="EMBL" id="GBP11451.1"/>
    </source>
</evidence>
<feature type="region of interest" description="Disordered" evidence="1">
    <location>
        <begin position="1"/>
        <end position="88"/>
    </location>
</feature>
<evidence type="ECO:0000256" key="1">
    <source>
        <dbReference type="SAM" id="MobiDB-lite"/>
    </source>
</evidence>
<dbReference type="Proteomes" id="UP000299102">
    <property type="component" value="Unassembled WGS sequence"/>
</dbReference>
<keyword evidence="3" id="KW-1185">Reference proteome</keyword>
<reference evidence="2 3" key="1">
    <citation type="journal article" date="2019" name="Commun. Biol.">
        <title>The bagworm genome reveals a unique fibroin gene that provides high tensile strength.</title>
        <authorList>
            <person name="Kono N."/>
            <person name="Nakamura H."/>
            <person name="Ohtoshi R."/>
            <person name="Tomita M."/>
            <person name="Numata K."/>
            <person name="Arakawa K."/>
        </authorList>
    </citation>
    <scope>NUCLEOTIDE SEQUENCE [LARGE SCALE GENOMIC DNA]</scope>
</reference>
<accession>A0A4C1TDS3</accession>
<organism evidence="2 3">
    <name type="scientific">Eumeta variegata</name>
    <name type="common">Bagworm moth</name>
    <name type="synonym">Eumeta japonica</name>
    <dbReference type="NCBI Taxonomy" id="151549"/>
    <lineage>
        <taxon>Eukaryota</taxon>
        <taxon>Metazoa</taxon>
        <taxon>Ecdysozoa</taxon>
        <taxon>Arthropoda</taxon>
        <taxon>Hexapoda</taxon>
        <taxon>Insecta</taxon>
        <taxon>Pterygota</taxon>
        <taxon>Neoptera</taxon>
        <taxon>Endopterygota</taxon>
        <taxon>Lepidoptera</taxon>
        <taxon>Glossata</taxon>
        <taxon>Ditrysia</taxon>
        <taxon>Tineoidea</taxon>
        <taxon>Psychidae</taxon>
        <taxon>Oiketicinae</taxon>
        <taxon>Eumeta</taxon>
    </lineage>
</organism>